<gene>
    <name evidence="2" type="ordered locus">VIT_09s0070g00750</name>
</gene>
<accession>F6I3E9</accession>
<keyword evidence="3" id="KW-1185">Reference proteome</keyword>
<protein>
    <recommendedName>
        <fullName evidence="1">RSE1/DDB1/CPSF1 second beta-propeller domain-containing protein</fullName>
    </recommendedName>
</protein>
<organism evidence="2 3">
    <name type="scientific">Vitis vinifera</name>
    <name type="common">Grape</name>
    <dbReference type="NCBI Taxonomy" id="29760"/>
    <lineage>
        <taxon>Eukaryota</taxon>
        <taxon>Viridiplantae</taxon>
        <taxon>Streptophyta</taxon>
        <taxon>Embryophyta</taxon>
        <taxon>Tracheophyta</taxon>
        <taxon>Spermatophyta</taxon>
        <taxon>Magnoliopsida</taxon>
        <taxon>eudicotyledons</taxon>
        <taxon>Gunneridae</taxon>
        <taxon>Pentapetalae</taxon>
        <taxon>rosids</taxon>
        <taxon>Vitales</taxon>
        <taxon>Vitaceae</taxon>
        <taxon>Viteae</taxon>
        <taxon>Vitis</taxon>
    </lineage>
</organism>
<feature type="domain" description="RSE1/DDB1/CPSF1 second beta-propeller" evidence="1">
    <location>
        <begin position="11"/>
        <end position="93"/>
    </location>
</feature>
<dbReference type="Pfam" id="PF23726">
    <property type="entry name" value="Beta-prop_RSE1_2nd"/>
    <property type="match status" value="1"/>
</dbReference>
<dbReference type="InParanoid" id="F6I3E9"/>
<reference evidence="3" key="1">
    <citation type="journal article" date="2007" name="Nature">
        <title>The grapevine genome sequence suggests ancestral hexaploidization in major angiosperm phyla.</title>
        <authorList>
            <consortium name="The French-Italian Public Consortium for Grapevine Genome Characterization."/>
            <person name="Jaillon O."/>
            <person name="Aury J.-M."/>
            <person name="Noel B."/>
            <person name="Policriti A."/>
            <person name="Clepet C."/>
            <person name="Casagrande A."/>
            <person name="Choisne N."/>
            <person name="Aubourg S."/>
            <person name="Vitulo N."/>
            <person name="Jubin C."/>
            <person name="Vezzi A."/>
            <person name="Legeai F."/>
            <person name="Hugueney P."/>
            <person name="Dasilva C."/>
            <person name="Horner D."/>
            <person name="Mica E."/>
            <person name="Jublot D."/>
            <person name="Poulain J."/>
            <person name="Bruyere C."/>
            <person name="Billault A."/>
            <person name="Segurens B."/>
            <person name="Gouyvenoux M."/>
            <person name="Ugarte E."/>
            <person name="Cattonaro F."/>
            <person name="Anthouard V."/>
            <person name="Vico V."/>
            <person name="Del Fabbro C."/>
            <person name="Alaux M."/>
            <person name="Di Gaspero G."/>
            <person name="Dumas V."/>
            <person name="Felice N."/>
            <person name="Paillard S."/>
            <person name="Juman I."/>
            <person name="Moroldo M."/>
            <person name="Scalabrin S."/>
            <person name="Canaguier A."/>
            <person name="Le Clainche I."/>
            <person name="Malacrida G."/>
            <person name="Durand E."/>
            <person name="Pesole G."/>
            <person name="Laucou V."/>
            <person name="Chatelet P."/>
            <person name="Merdinoglu D."/>
            <person name="Delledonne M."/>
            <person name="Pezzotti M."/>
            <person name="Lecharny A."/>
            <person name="Scarpelli C."/>
            <person name="Artiguenave F."/>
            <person name="Pe M.E."/>
            <person name="Valle G."/>
            <person name="Morgante M."/>
            <person name="Caboche M."/>
            <person name="Adam-Blondon A.-F."/>
            <person name="Weissenbach J."/>
            <person name="Quetier F."/>
            <person name="Wincker P."/>
        </authorList>
    </citation>
    <scope>NUCLEOTIDE SEQUENCE [LARGE SCALE GENOMIC DNA]</scope>
    <source>
        <strain evidence="3">cv. Pinot noir / PN40024</strain>
    </source>
</reference>
<evidence type="ECO:0000313" key="3">
    <source>
        <dbReference type="Proteomes" id="UP000009183"/>
    </source>
</evidence>
<dbReference type="InterPro" id="IPR058543">
    <property type="entry name" value="Beta-prop_RSE1/DDB1/CPSF1_2nd"/>
</dbReference>
<dbReference type="STRING" id="29760.F6I3E9"/>
<dbReference type="EMBL" id="FN596740">
    <property type="protein sequence ID" value="CCB61467.1"/>
    <property type="molecule type" value="Genomic_DNA"/>
</dbReference>
<evidence type="ECO:0000313" key="2">
    <source>
        <dbReference type="EMBL" id="CCB61467.1"/>
    </source>
</evidence>
<dbReference type="Proteomes" id="UP000009183">
    <property type="component" value="Chromosome 9"/>
</dbReference>
<dbReference type="eggNOG" id="KOG1898">
    <property type="taxonomic scope" value="Eukaryota"/>
</dbReference>
<proteinExistence type="predicted"/>
<sequence>MTTVKVGPNRLQVIALSKGELIYFEVDMTSQLMEVEKYEMSGDVACSDIAPVPKERQRSRFLTVGSCDYTIHILSLDPDDYMQILSMQSVSFPLESLSQFRHSRWTESPKAILCHCKRPTCNAMLVKPPSAWLYSLKAFFVDTAFL</sequence>
<evidence type="ECO:0000259" key="1">
    <source>
        <dbReference type="Pfam" id="PF23726"/>
    </source>
</evidence>
<dbReference type="InterPro" id="IPR015943">
    <property type="entry name" value="WD40/YVTN_repeat-like_dom_sf"/>
</dbReference>
<dbReference type="AlphaFoldDB" id="F6I3E9"/>
<dbReference type="HOGENOM" id="CLU_1780834_0_0_1"/>
<name>F6I3E9_VITVI</name>
<dbReference type="PaxDb" id="29760-VIT_09s0070g00750.t01"/>
<dbReference type="Gene3D" id="2.130.10.10">
    <property type="entry name" value="YVTN repeat-like/Quinoprotein amine dehydrogenase"/>
    <property type="match status" value="1"/>
</dbReference>